<evidence type="ECO:0000313" key="2">
    <source>
        <dbReference type="Proteomes" id="UP000325577"/>
    </source>
</evidence>
<dbReference type="Proteomes" id="UP000325577">
    <property type="component" value="Linkage Group LG7"/>
</dbReference>
<dbReference type="AlphaFoldDB" id="A0A5J4ZI45"/>
<keyword evidence="2" id="KW-1185">Reference proteome</keyword>
<dbReference type="OrthoDB" id="1819929at2759"/>
<gene>
    <name evidence="1" type="ORF">F0562_015827</name>
</gene>
<protein>
    <submittedName>
        <fullName evidence="1">Uncharacterized protein</fullName>
    </submittedName>
</protein>
<proteinExistence type="predicted"/>
<reference evidence="1 2" key="1">
    <citation type="submission" date="2019-09" db="EMBL/GenBank/DDBJ databases">
        <title>A chromosome-level genome assembly of the Chinese tupelo Nyssa sinensis.</title>
        <authorList>
            <person name="Yang X."/>
            <person name="Kang M."/>
            <person name="Yang Y."/>
            <person name="Xiong H."/>
            <person name="Wang M."/>
            <person name="Zhang Z."/>
            <person name="Wang Z."/>
            <person name="Wu H."/>
            <person name="Ma T."/>
            <person name="Liu J."/>
            <person name="Xi Z."/>
        </authorList>
    </citation>
    <scope>NUCLEOTIDE SEQUENCE [LARGE SCALE GENOMIC DNA]</scope>
    <source>
        <strain evidence="1">J267</strain>
        <tissue evidence="1">Leaf</tissue>
    </source>
</reference>
<accession>A0A5J4ZI45</accession>
<sequence length="144" mass="15895">MLDMKNAPPKTLLRPTPPSPDLVKEIILENTSLAPLPRGRRVVPAMVGESFKAFDKHSTEGQNTAFTVCLFGKERFGGDGGGITVGLLKKSGGDVEGEEEEEGCVEEERDFLGMGFEDEITHSQKMMEREEQNLWTVGNELHAF</sequence>
<name>A0A5J4ZI45_9ASTE</name>
<organism evidence="1 2">
    <name type="scientific">Nyssa sinensis</name>
    <dbReference type="NCBI Taxonomy" id="561372"/>
    <lineage>
        <taxon>Eukaryota</taxon>
        <taxon>Viridiplantae</taxon>
        <taxon>Streptophyta</taxon>
        <taxon>Embryophyta</taxon>
        <taxon>Tracheophyta</taxon>
        <taxon>Spermatophyta</taxon>
        <taxon>Magnoliopsida</taxon>
        <taxon>eudicotyledons</taxon>
        <taxon>Gunneridae</taxon>
        <taxon>Pentapetalae</taxon>
        <taxon>asterids</taxon>
        <taxon>Cornales</taxon>
        <taxon>Nyssaceae</taxon>
        <taxon>Nyssa</taxon>
    </lineage>
</organism>
<evidence type="ECO:0000313" key="1">
    <source>
        <dbReference type="EMBL" id="KAA8518290.1"/>
    </source>
</evidence>
<dbReference type="EMBL" id="CM018050">
    <property type="protein sequence ID" value="KAA8518290.1"/>
    <property type="molecule type" value="Genomic_DNA"/>
</dbReference>